<feature type="non-terminal residue" evidence="3">
    <location>
        <position position="1204"/>
    </location>
</feature>
<evidence type="ECO:0000256" key="1">
    <source>
        <dbReference type="SAM" id="Coils"/>
    </source>
</evidence>
<evidence type="ECO:0000256" key="2">
    <source>
        <dbReference type="SAM" id="MobiDB-lite"/>
    </source>
</evidence>
<evidence type="ECO:0000313" key="3">
    <source>
        <dbReference type="EMBL" id="CAK0846822.1"/>
    </source>
</evidence>
<reference evidence="3" key="1">
    <citation type="submission" date="2023-10" db="EMBL/GenBank/DDBJ databases">
        <authorList>
            <person name="Chen Y."/>
            <person name="Shah S."/>
            <person name="Dougan E. K."/>
            <person name="Thang M."/>
            <person name="Chan C."/>
        </authorList>
    </citation>
    <scope>NUCLEOTIDE SEQUENCE [LARGE SCALE GENOMIC DNA]</scope>
</reference>
<dbReference type="Gene3D" id="3.60.10.10">
    <property type="entry name" value="Endonuclease/exonuclease/phosphatase"/>
    <property type="match status" value="1"/>
</dbReference>
<sequence length="1204" mass="132610">APKRDGQGDGPKDTHQDADGDASNETTSGIAKKLEIYRARLKDLEQLAQEPGMKFASDATSKLQEQIDGLLAQKEATLPACYAEVAVRRRLRGAEKSQSKADAHVAKLKQQLEDIQTQLRTSENKAEQANKKVESLRAKEKAIARPPASKGWESVCARLELAKTSLGADGEEQDAEVIKQLEAALALAAKKKEQSEDVLKLKAKASPQEITTTLKQAGVKCASTRAEKQVFITCNANTANQFKRVLLQLRYQVEAPVVLGQELQLAPKQVELLSARLIKYGWKAAVVPSAPTEQGMRAGVMIAVPSRMGITYLPELMKWDASPKESPGRLCVGYVKTCRKHGIAVGSVYLWVAEGPTNRNLTILSRFGALMAVSGQPWVLGGDFNMEPHEMMSTGIITKLKGHLVYDMSEGTCRGSTGNYSVRDYFIASESLLENGLRAEVMTAFAAKPHRPIMMKIGRRSPVPQALQLIQKAPCPLTVPTGCPTPPVQWPRPLRRECVDHEILNAFWHDLMHAYEMHWNRYHCFDGDELLAHSGHGEKAVYKMRELAPPTVRDKGGPTARTMATEWVASILRDLAHSLSSDSREAGGQEASRIKSIKEAMTQQWALAQLHQHGEELKTPWPHVLETTLECMKEQQELAESLEYLKYWKQVAASEADEARQNEAKEATKAWRAWVRNHSEKSAGAPHKWTKPKVPWEPLVPQDARGAKPSFGEPPQTVTAGVTPQHVAMMDPQTAANTALQEWESIWRYQVDWAAPWFESPAVDEPMLPPILGHHVLHACKAFSHKTGLGESNIHPRLWAQGPAVGLAGPASILDCIERGSDWPVSQQCIIFWLQPKPKGGMRNWGLLPELARVWEKIRRPEIQKWQSRNPRAYDWAVKGRSAERAAWMQGLLAEGSLAQGEAIATTCCDLRKCYETVLHSLIWSGGLRWGFPRPLLRVILNVFSLMRRVVLNGCYTEGNFWAQGIVAGSVFGPLCLSLVLIGAIDDLYIANPRADMRRYFDDLAASTRGDVTAVAALHMKLTDEIIFALEQVLKLQVSRGRDGKTVVAVSHGKVGRPLGSQNKQMGIQVVREAAHLGATQSAARRRRVGAQSKRIIKAKARSWKIQRVKTAGGAAQKVVRLGIAPSELYGARVQGATDTLITTLRQTVAAAFPGCNKGRSAALVLLAEAADPSVVANAGPVVEWARAWQEATDMAARDLLVAS</sequence>
<dbReference type="Proteomes" id="UP001189429">
    <property type="component" value="Unassembled WGS sequence"/>
</dbReference>
<comment type="caution">
    <text evidence="3">The sequence shown here is derived from an EMBL/GenBank/DDBJ whole genome shotgun (WGS) entry which is preliminary data.</text>
</comment>
<name>A0ABN9TLG1_9DINO</name>
<dbReference type="SUPFAM" id="SSF56219">
    <property type="entry name" value="DNase I-like"/>
    <property type="match status" value="1"/>
</dbReference>
<gene>
    <name evidence="3" type="ORF">PCOR1329_LOCUS40220</name>
</gene>
<keyword evidence="1" id="KW-0175">Coiled coil</keyword>
<keyword evidence="4" id="KW-1185">Reference proteome</keyword>
<dbReference type="InterPro" id="IPR036691">
    <property type="entry name" value="Endo/exonu/phosph_ase_sf"/>
</dbReference>
<protein>
    <recommendedName>
        <fullName evidence="5">Reverse transcriptase domain-containing protein</fullName>
    </recommendedName>
</protein>
<feature type="non-terminal residue" evidence="3">
    <location>
        <position position="1"/>
    </location>
</feature>
<feature type="compositionally biased region" description="Basic and acidic residues" evidence="2">
    <location>
        <begin position="1"/>
        <end position="18"/>
    </location>
</feature>
<evidence type="ECO:0000313" key="4">
    <source>
        <dbReference type="Proteomes" id="UP001189429"/>
    </source>
</evidence>
<feature type="region of interest" description="Disordered" evidence="2">
    <location>
        <begin position="1"/>
        <end position="30"/>
    </location>
</feature>
<proteinExistence type="predicted"/>
<dbReference type="EMBL" id="CAUYUJ010014849">
    <property type="protein sequence ID" value="CAK0846822.1"/>
    <property type="molecule type" value="Genomic_DNA"/>
</dbReference>
<feature type="coiled-coil region" evidence="1">
    <location>
        <begin position="98"/>
        <end position="139"/>
    </location>
</feature>
<accession>A0ABN9TLG1</accession>
<organism evidence="3 4">
    <name type="scientific">Prorocentrum cordatum</name>
    <dbReference type="NCBI Taxonomy" id="2364126"/>
    <lineage>
        <taxon>Eukaryota</taxon>
        <taxon>Sar</taxon>
        <taxon>Alveolata</taxon>
        <taxon>Dinophyceae</taxon>
        <taxon>Prorocentrales</taxon>
        <taxon>Prorocentraceae</taxon>
        <taxon>Prorocentrum</taxon>
    </lineage>
</organism>
<evidence type="ECO:0008006" key="5">
    <source>
        <dbReference type="Google" id="ProtNLM"/>
    </source>
</evidence>